<evidence type="ECO:0000256" key="1">
    <source>
        <dbReference type="SAM" id="MobiDB-lite"/>
    </source>
</evidence>
<feature type="compositionally biased region" description="Low complexity" evidence="1">
    <location>
        <begin position="145"/>
        <end position="154"/>
    </location>
</feature>
<accession>A0A1C3YAN6</accession>
<evidence type="ECO:0000313" key="3">
    <source>
        <dbReference type="Proteomes" id="UP000198723"/>
    </source>
</evidence>
<reference evidence="2 3" key="1">
    <citation type="submission" date="2016-08" db="EMBL/GenBank/DDBJ databases">
        <authorList>
            <person name="Seilhamer J.J."/>
        </authorList>
    </citation>
    <scope>NUCLEOTIDE SEQUENCE [LARGE SCALE GENOMIC DNA]</scope>
    <source>
        <strain evidence="2 3">HBR26</strain>
    </source>
</reference>
<protein>
    <submittedName>
        <fullName evidence="2">Uncharacterized protein</fullName>
    </submittedName>
</protein>
<name>A0A1C3YAN6_9HYPH</name>
<organism evidence="2 3">
    <name type="scientific">Rhizobium aethiopicum</name>
    <dbReference type="NCBI Taxonomy" id="1138170"/>
    <lineage>
        <taxon>Bacteria</taxon>
        <taxon>Pseudomonadati</taxon>
        <taxon>Pseudomonadota</taxon>
        <taxon>Alphaproteobacteria</taxon>
        <taxon>Hyphomicrobiales</taxon>
        <taxon>Rhizobiaceae</taxon>
        <taxon>Rhizobium/Agrobacterium group</taxon>
        <taxon>Rhizobium</taxon>
    </lineage>
</organism>
<sequence length="182" mass="19755">MDVAKTADVASRPAGAMPCPLAGSIQDRCDRQIGQLPRQVANEIDNISLNCPAGLADLVFLHRHPGVIATLPMNDERQCVVNGIDNDFFDQQPNDLFALDASGPVPCLTIDRYRASSILYGRRPIKQACYGRSRASRTGPRDHAIGSASHSSAAPVRRRPTDCPDRQHHTGGAPWQPRIVLA</sequence>
<dbReference type="Proteomes" id="UP000198723">
    <property type="component" value="Unassembled WGS sequence"/>
</dbReference>
<gene>
    <name evidence="2" type="ORF">GA0061105_11972</name>
</gene>
<dbReference type="AlphaFoldDB" id="A0A1C3YAN6"/>
<feature type="compositionally biased region" description="Basic and acidic residues" evidence="1">
    <location>
        <begin position="159"/>
        <end position="168"/>
    </location>
</feature>
<dbReference type="EMBL" id="FMAJ01000019">
    <property type="protein sequence ID" value="SCB61556.1"/>
    <property type="molecule type" value="Genomic_DNA"/>
</dbReference>
<feature type="region of interest" description="Disordered" evidence="1">
    <location>
        <begin position="131"/>
        <end position="182"/>
    </location>
</feature>
<proteinExistence type="predicted"/>
<evidence type="ECO:0000313" key="2">
    <source>
        <dbReference type="EMBL" id="SCB61556.1"/>
    </source>
</evidence>